<comment type="similarity">
    <text evidence="1 9">Belongs to the GHMP kinase family. IspE subfamily.</text>
</comment>
<name>A0A3T0D4S5_9FIRM</name>
<dbReference type="RefSeq" id="WP_011917729.1">
    <property type="nucleotide sequence ID" value="NZ_CP034791.1"/>
</dbReference>
<keyword evidence="4 9" id="KW-0808">Transferase</keyword>
<keyword evidence="9" id="KW-0414">Isoprene biosynthesis</keyword>
<dbReference type="SUPFAM" id="SSF54211">
    <property type="entry name" value="Ribosomal protein S5 domain 2-like"/>
    <property type="match status" value="1"/>
</dbReference>
<evidence type="ECO:0000256" key="1">
    <source>
        <dbReference type="ARBA" id="ARBA00009684"/>
    </source>
</evidence>
<feature type="domain" description="GHMP kinase N-terminal" evidence="10">
    <location>
        <begin position="64"/>
        <end position="142"/>
    </location>
</feature>
<feature type="domain" description="GHMP kinase C-terminal" evidence="11">
    <location>
        <begin position="196"/>
        <end position="268"/>
    </location>
</feature>
<feature type="active site" evidence="9">
    <location>
        <position position="8"/>
    </location>
</feature>
<evidence type="ECO:0000256" key="2">
    <source>
        <dbReference type="ARBA" id="ARBA00012052"/>
    </source>
</evidence>
<dbReference type="NCBIfam" id="TIGR00154">
    <property type="entry name" value="ispE"/>
    <property type="match status" value="1"/>
</dbReference>
<dbReference type="HAMAP" id="MF_00061">
    <property type="entry name" value="IspE"/>
    <property type="match status" value="1"/>
</dbReference>
<dbReference type="GO" id="GO:0050515">
    <property type="term" value="F:4-(cytidine 5'-diphospho)-2-C-methyl-D-erythritol kinase activity"/>
    <property type="evidence" value="ECO:0007669"/>
    <property type="project" value="UniProtKB-UniRule"/>
</dbReference>
<dbReference type="Gene3D" id="3.30.230.10">
    <property type="match status" value="1"/>
</dbReference>
<protein>
    <recommendedName>
        <fullName evidence="3 9">4-diphosphocytidyl-2-C-methyl-D-erythritol kinase</fullName>
        <shortName evidence="9">CMK</shortName>
        <ecNumber evidence="2 9">2.7.1.148</ecNumber>
    </recommendedName>
    <alternativeName>
        <fullName evidence="8 9">4-(cytidine-5'-diphospho)-2-C-methyl-D-erythritol kinase</fullName>
    </alternativeName>
</protein>
<dbReference type="FunFam" id="3.30.230.10:FF:000029">
    <property type="entry name" value="4-diphosphocytidyl-2-C-methyl-D-erythritol kinase"/>
    <property type="match status" value="1"/>
</dbReference>
<evidence type="ECO:0000259" key="10">
    <source>
        <dbReference type="Pfam" id="PF00288"/>
    </source>
</evidence>
<dbReference type="InterPro" id="IPR014721">
    <property type="entry name" value="Ribsml_uS5_D2-typ_fold_subgr"/>
</dbReference>
<evidence type="ECO:0000313" key="12">
    <source>
        <dbReference type="EMBL" id="AZT90061.1"/>
    </source>
</evidence>
<keyword evidence="7 9" id="KW-0067">ATP-binding</keyword>
<gene>
    <name evidence="9" type="primary">ispE</name>
    <name evidence="12" type="ORF">ELD05_05005</name>
</gene>
<dbReference type="EC" id="2.7.1.148" evidence="2 9"/>
<keyword evidence="5 9" id="KW-0547">Nucleotide-binding</keyword>
<dbReference type="InterPro" id="IPR004424">
    <property type="entry name" value="IspE"/>
</dbReference>
<dbReference type="SMR" id="A0A3T0D4S5"/>
<dbReference type="KEGG" id="ccha:ELD05_05005"/>
<dbReference type="InterPro" id="IPR036554">
    <property type="entry name" value="GHMP_kinase_C_sf"/>
</dbReference>
<feature type="binding site" evidence="9">
    <location>
        <begin position="92"/>
        <end position="102"/>
    </location>
    <ligand>
        <name>ATP</name>
        <dbReference type="ChEBI" id="CHEBI:30616"/>
    </ligand>
</feature>
<evidence type="ECO:0000256" key="3">
    <source>
        <dbReference type="ARBA" id="ARBA00017473"/>
    </source>
</evidence>
<evidence type="ECO:0000259" key="11">
    <source>
        <dbReference type="Pfam" id="PF08544"/>
    </source>
</evidence>
<dbReference type="Gene3D" id="3.30.70.890">
    <property type="entry name" value="GHMP kinase, C-terminal domain"/>
    <property type="match status" value="1"/>
</dbReference>
<dbReference type="GO" id="GO:0016114">
    <property type="term" value="P:terpenoid biosynthetic process"/>
    <property type="evidence" value="ECO:0007669"/>
    <property type="project" value="UniProtKB-UniRule"/>
</dbReference>
<dbReference type="PANTHER" id="PTHR43527">
    <property type="entry name" value="4-DIPHOSPHOCYTIDYL-2-C-METHYL-D-ERYTHRITOL KINASE, CHLOROPLASTIC"/>
    <property type="match status" value="1"/>
</dbReference>
<dbReference type="InterPro" id="IPR020568">
    <property type="entry name" value="Ribosomal_Su5_D2-typ_SF"/>
</dbReference>
<dbReference type="InterPro" id="IPR013750">
    <property type="entry name" value="GHMP_kinase_C_dom"/>
</dbReference>
<evidence type="ECO:0000256" key="8">
    <source>
        <dbReference type="ARBA" id="ARBA00032554"/>
    </source>
</evidence>
<evidence type="ECO:0000256" key="4">
    <source>
        <dbReference type="ARBA" id="ARBA00022679"/>
    </source>
</evidence>
<accession>A0A3T0D4S5</accession>
<dbReference type="UniPathway" id="UPA00056">
    <property type="reaction ID" value="UER00094"/>
</dbReference>
<comment type="catalytic activity">
    <reaction evidence="9">
        <text>4-CDP-2-C-methyl-D-erythritol + ATP = 4-CDP-2-C-methyl-D-erythritol 2-phosphate + ADP + H(+)</text>
        <dbReference type="Rhea" id="RHEA:18437"/>
        <dbReference type="ChEBI" id="CHEBI:15378"/>
        <dbReference type="ChEBI" id="CHEBI:30616"/>
        <dbReference type="ChEBI" id="CHEBI:57823"/>
        <dbReference type="ChEBI" id="CHEBI:57919"/>
        <dbReference type="ChEBI" id="CHEBI:456216"/>
        <dbReference type="EC" id="2.7.1.148"/>
    </reaction>
</comment>
<dbReference type="Pfam" id="PF08544">
    <property type="entry name" value="GHMP_kinases_C"/>
    <property type="match status" value="1"/>
</dbReference>
<dbReference type="PIRSF" id="PIRSF010376">
    <property type="entry name" value="IspE"/>
    <property type="match status" value="1"/>
</dbReference>
<dbReference type="GO" id="GO:0019288">
    <property type="term" value="P:isopentenyl diphosphate biosynthetic process, methylerythritol 4-phosphate pathway"/>
    <property type="evidence" value="ECO:0007669"/>
    <property type="project" value="UniProtKB-UniRule"/>
</dbReference>
<evidence type="ECO:0000256" key="7">
    <source>
        <dbReference type="ARBA" id="ARBA00022840"/>
    </source>
</evidence>
<dbReference type="EMBL" id="CP034791">
    <property type="protein sequence ID" value="AZT90061.1"/>
    <property type="molecule type" value="Genomic_DNA"/>
</dbReference>
<dbReference type="PANTHER" id="PTHR43527:SF2">
    <property type="entry name" value="4-DIPHOSPHOCYTIDYL-2-C-METHYL-D-ERYTHRITOL KINASE, CHLOROPLASTIC"/>
    <property type="match status" value="1"/>
</dbReference>
<organism evidence="12 13">
    <name type="scientific">Caldicellulosiruptor changbaiensis</name>
    <dbReference type="NCBI Taxonomy" id="1222016"/>
    <lineage>
        <taxon>Bacteria</taxon>
        <taxon>Bacillati</taxon>
        <taxon>Bacillota</taxon>
        <taxon>Bacillota incertae sedis</taxon>
        <taxon>Caldicellulosiruptorales</taxon>
        <taxon>Caldicellulosiruptoraceae</taxon>
        <taxon>Caldicellulosiruptor</taxon>
    </lineage>
</organism>
<keyword evidence="6 9" id="KW-0418">Kinase</keyword>
<evidence type="ECO:0000256" key="5">
    <source>
        <dbReference type="ARBA" id="ARBA00022741"/>
    </source>
</evidence>
<dbReference type="GO" id="GO:0005524">
    <property type="term" value="F:ATP binding"/>
    <property type="evidence" value="ECO:0007669"/>
    <property type="project" value="UniProtKB-UniRule"/>
</dbReference>
<evidence type="ECO:0000313" key="13">
    <source>
        <dbReference type="Proteomes" id="UP000282930"/>
    </source>
</evidence>
<evidence type="ECO:0000256" key="6">
    <source>
        <dbReference type="ARBA" id="ARBA00022777"/>
    </source>
</evidence>
<dbReference type="NCBIfam" id="NF011202">
    <property type="entry name" value="PRK14608.1"/>
    <property type="match status" value="1"/>
</dbReference>
<keyword evidence="13" id="KW-1185">Reference proteome</keyword>
<dbReference type="SUPFAM" id="SSF55060">
    <property type="entry name" value="GHMP Kinase, C-terminal domain"/>
    <property type="match status" value="1"/>
</dbReference>
<dbReference type="Proteomes" id="UP000282930">
    <property type="component" value="Chromosome"/>
</dbReference>
<evidence type="ECO:0000256" key="9">
    <source>
        <dbReference type="HAMAP-Rule" id="MF_00061"/>
    </source>
</evidence>
<feature type="active site" evidence="9">
    <location>
        <position position="134"/>
    </location>
</feature>
<sequence>MILKAYAKINLTLDVLSKRDDGYHEIRTIMQTVDLYDIINIEKIEEDSIIVTTSSENIPTDNKNHAYIAASLVKERFGVKEGVKIHIQKNIPISAGLAGGSTDAAAVLRGLNKLFGLNLSQNELIELGREIGADVPFCLVGGTALCEGIGEKVTKLKSAPKMNILIAKPEVYVSTQAVYEALDLSKVKKRPNTDAMIVAIEEGNIREIAKNLCNVLETVTVNQYPVINRVKDIMRNHNALGTVMTGSGPAVFGIFANKYDALKAADRLKVFIKEIILTTTCENEFFSNEE</sequence>
<dbReference type="InterPro" id="IPR006204">
    <property type="entry name" value="GHMP_kinase_N_dom"/>
</dbReference>
<comment type="pathway">
    <text evidence="9">Isoprenoid biosynthesis; isopentenyl diphosphate biosynthesis via DXP pathway; isopentenyl diphosphate from 1-deoxy-D-xylulose 5-phosphate: step 3/6.</text>
</comment>
<dbReference type="Pfam" id="PF00288">
    <property type="entry name" value="GHMP_kinases_N"/>
    <property type="match status" value="1"/>
</dbReference>
<comment type="function">
    <text evidence="9">Catalyzes the phosphorylation of the position 2 hydroxy group of 4-diphosphocytidyl-2C-methyl-D-erythritol.</text>
</comment>
<dbReference type="AlphaFoldDB" id="A0A3T0D4S5"/>
<reference evidence="12 13" key="1">
    <citation type="submission" date="2018-12" db="EMBL/GenBank/DDBJ databases">
        <title>Genome sequence from the cellulolytic species, Caldicellulosiruptor changbaiensis.</title>
        <authorList>
            <person name="Blumer-Schuette S.E."/>
            <person name="Mendoza C."/>
        </authorList>
    </citation>
    <scope>NUCLEOTIDE SEQUENCE [LARGE SCALE GENOMIC DNA]</scope>
    <source>
        <strain evidence="12 13">CBS-Z</strain>
    </source>
</reference>
<proteinExistence type="inferred from homology"/>